<reference evidence="2 3" key="1">
    <citation type="submission" date="2017-09" db="EMBL/GenBank/DDBJ databases">
        <title>Large-scale bioinformatics analysis of Bacillus genomes uncovers conserved roles of natural products in bacterial physiology.</title>
        <authorList>
            <consortium name="Agbiome Team Llc"/>
            <person name="Bleich R.M."/>
            <person name="Grubbs K.J."/>
            <person name="Santa Maria K.C."/>
            <person name="Allen S.E."/>
            <person name="Farag S."/>
            <person name="Shank E.A."/>
            <person name="Bowers A."/>
        </authorList>
    </citation>
    <scope>NUCLEOTIDE SEQUENCE [LARGE SCALE GENOMIC DNA]</scope>
    <source>
        <strain evidence="2 3">AFS058004</strain>
    </source>
</reference>
<protein>
    <recommendedName>
        <fullName evidence="1">Siphovirus-type tail component RIFT-related domain-containing protein</fullName>
    </recommendedName>
</protein>
<sequence length="285" mass="33340">MFKNLCERRQTTVIEFRFLDGNIVNTDDFKLKVKDFFVEPLTNRNQFEQIDMLAGNIPMGSTHESRRIEMSGRLYLNEASEFGLYRDWIQRTFSRLEPYYITDAKQPYKRWYVLPEGTPTYEHVNYGKIVLVTLTWVTYGLPYAQSIATTSTIYEWGQGYFWGSGIEWGENQYSFSNTNRFIINNFGDVKIDPREHKEFRIIYKGASDGLRITNLRNQNVFLFNGVSGVDDEIVLERVFTTKNGLNVVRDTNHRVITLETGSNEFILAGTSSPFEITFDFRPLFY</sequence>
<organism evidence="2 3">
    <name type="scientific">Bacillus thuringiensis</name>
    <dbReference type="NCBI Taxonomy" id="1428"/>
    <lineage>
        <taxon>Bacteria</taxon>
        <taxon>Bacillati</taxon>
        <taxon>Bacillota</taxon>
        <taxon>Bacilli</taxon>
        <taxon>Bacillales</taxon>
        <taxon>Bacillaceae</taxon>
        <taxon>Bacillus</taxon>
        <taxon>Bacillus cereus group</taxon>
    </lineage>
</organism>
<dbReference type="Proteomes" id="UP000222944">
    <property type="component" value="Unassembled WGS sequence"/>
</dbReference>
<evidence type="ECO:0000313" key="2">
    <source>
        <dbReference type="EMBL" id="PGH85765.1"/>
    </source>
</evidence>
<proteinExistence type="predicted"/>
<name>A0A9X7C154_BACTU</name>
<comment type="caution">
    <text evidence="2">The sequence shown here is derived from an EMBL/GenBank/DDBJ whole genome shotgun (WGS) entry which is preliminary data.</text>
</comment>
<evidence type="ECO:0000313" key="3">
    <source>
        <dbReference type="Proteomes" id="UP000222944"/>
    </source>
</evidence>
<dbReference type="EMBL" id="NUFN01000007">
    <property type="protein sequence ID" value="PGH85765.1"/>
    <property type="molecule type" value="Genomic_DNA"/>
</dbReference>
<dbReference type="Pfam" id="PF05709">
    <property type="entry name" value="Sipho_tail"/>
    <property type="match status" value="1"/>
</dbReference>
<feature type="domain" description="Siphovirus-type tail component RIFT-related" evidence="1">
    <location>
        <begin position="28"/>
        <end position="129"/>
    </location>
</feature>
<gene>
    <name evidence="2" type="ORF">CN899_07955</name>
</gene>
<dbReference type="InterPro" id="IPR008841">
    <property type="entry name" value="Siphovirus-type_tail_N"/>
</dbReference>
<dbReference type="Gene3D" id="2.40.30.200">
    <property type="match status" value="1"/>
</dbReference>
<accession>A0A9X7C154</accession>
<dbReference type="AlphaFoldDB" id="A0A9X7C154"/>
<evidence type="ECO:0000259" key="1">
    <source>
        <dbReference type="Pfam" id="PF05709"/>
    </source>
</evidence>